<name>A0A1G9QNT9_9BURK</name>
<keyword evidence="1" id="KW-0472">Membrane</keyword>
<keyword evidence="4" id="KW-1185">Reference proteome</keyword>
<evidence type="ECO:0000259" key="2">
    <source>
        <dbReference type="Pfam" id="PF07331"/>
    </source>
</evidence>
<feature type="domain" description="DUF1468" evidence="2">
    <location>
        <begin position="5"/>
        <end position="137"/>
    </location>
</feature>
<dbReference type="OrthoDB" id="8795337at2"/>
<evidence type="ECO:0000256" key="1">
    <source>
        <dbReference type="SAM" id="Phobius"/>
    </source>
</evidence>
<dbReference type="Proteomes" id="UP000198552">
    <property type="component" value="Unassembled WGS sequence"/>
</dbReference>
<dbReference type="RefSeq" id="WP_091567317.1">
    <property type="nucleotide sequence ID" value="NZ_FNHP01000002.1"/>
</dbReference>
<reference evidence="4" key="1">
    <citation type="submission" date="2016-10" db="EMBL/GenBank/DDBJ databases">
        <authorList>
            <person name="Varghese N."/>
            <person name="Submissions S."/>
        </authorList>
    </citation>
    <scope>NUCLEOTIDE SEQUENCE [LARGE SCALE GENOMIC DNA]</scope>
    <source>
        <strain evidence="4">EPL6</strain>
    </source>
</reference>
<gene>
    <name evidence="3" type="ORF">SAMN05428957_102460</name>
</gene>
<organism evidence="3 4">
    <name type="scientific">Oryzisolibacter propanilivorax</name>
    <dbReference type="NCBI Taxonomy" id="1527607"/>
    <lineage>
        <taxon>Bacteria</taxon>
        <taxon>Pseudomonadati</taxon>
        <taxon>Pseudomonadota</taxon>
        <taxon>Betaproteobacteria</taxon>
        <taxon>Burkholderiales</taxon>
        <taxon>Comamonadaceae</taxon>
        <taxon>Oryzisolibacter</taxon>
    </lineage>
</organism>
<keyword evidence="1" id="KW-1133">Transmembrane helix</keyword>
<feature type="transmembrane region" description="Helical" evidence="1">
    <location>
        <begin position="71"/>
        <end position="102"/>
    </location>
</feature>
<protein>
    <submittedName>
        <fullName evidence="3">Putative tricarboxylic transport membrane protein</fullName>
    </submittedName>
</protein>
<evidence type="ECO:0000313" key="4">
    <source>
        <dbReference type="Proteomes" id="UP000198552"/>
    </source>
</evidence>
<dbReference type="InterPro" id="IPR009936">
    <property type="entry name" value="DUF1468"/>
</dbReference>
<dbReference type="AlphaFoldDB" id="A0A1G9QNT9"/>
<dbReference type="EMBL" id="FNHP01000002">
    <property type="protein sequence ID" value="SDM12633.1"/>
    <property type="molecule type" value="Genomic_DNA"/>
</dbReference>
<feature type="transmembrane region" description="Helical" evidence="1">
    <location>
        <begin position="33"/>
        <end position="55"/>
    </location>
</feature>
<evidence type="ECO:0000313" key="3">
    <source>
        <dbReference type="EMBL" id="SDM12633.1"/>
    </source>
</evidence>
<dbReference type="STRING" id="1527607.SAMN05428957_102460"/>
<keyword evidence="1" id="KW-0812">Transmembrane</keyword>
<sequence length="148" mass="15640">MSDRILGVLALALAIAMAWMAQAYQAEFSYEPVGPRAFPMLLAAVLALAGMWLAVRPGRAADGLRWRPAPALLLVMASMLVYALLFQTLGFVLATTLMALPVGMSFGGRPLPSLGAGVGLGLGLYFLFDKLFDVILPTGVLAFILGGR</sequence>
<accession>A0A1G9QNT9</accession>
<proteinExistence type="predicted"/>
<dbReference type="Pfam" id="PF07331">
    <property type="entry name" value="TctB"/>
    <property type="match status" value="1"/>
</dbReference>